<dbReference type="Proteomes" id="UP000015100">
    <property type="component" value="Unassembled WGS sequence"/>
</dbReference>
<dbReference type="HOGENOM" id="CLU_013985_4_1_1"/>
<dbReference type="InterPro" id="IPR000182">
    <property type="entry name" value="GNAT_dom"/>
</dbReference>
<gene>
    <name evidence="2" type="ORF">H072_4781</name>
</gene>
<dbReference type="SUPFAM" id="SSF55729">
    <property type="entry name" value="Acyl-CoA N-acyltransferases (Nat)"/>
    <property type="match status" value="1"/>
</dbReference>
<dbReference type="GO" id="GO:0016747">
    <property type="term" value="F:acyltransferase activity, transferring groups other than amino-acyl groups"/>
    <property type="evidence" value="ECO:0007669"/>
    <property type="project" value="InterPro"/>
</dbReference>
<dbReference type="InterPro" id="IPR016181">
    <property type="entry name" value="Acyl_CoA_acyltransferase"/>
</dbReference>
<feature type="domain" description="N-acetyltransferase" evidence="1">
    <location>
        <begin position="10"/>
        <end position="213"/>
    </location>
</feature>
<reference evidence="2 3" key="1">
    <citation type="journal article" date="2013" name="PLoS Genet.">
        <title>Genomic mechanisms accounting for the adaptation to parasitism in nematode-trapping fungi.</title>
        <authorList>
            <person name="Meerupati T."/>
            <person name="Andersson K.M."/>
            <person name="Friman E."/>
            <person name="Kumar D."/>
            <person name="Tunlid A."/>
            <person name="Ahren D."/>
        </authorList>
    </citation>
    <scope>NUCLEOTIDE SEQUENCE [LARGE SCALE GENOMIC DNA]</scope>
    <source>
        <strain evidence="2 3">CBS 200.50</strain>
    </source>
</reference>
<dbReference type="STRING" id="1284197.S8C0X6"/>
<dbReference type="Pfam" id="PF00583">
    <property type="entry name" value="Acetyltransf_1"/>
    <property type="match status" value="1"/>
</dbReference>
<protein>
    <recommendedName>
        <fullName evidence="1">N-acetyltransferase domain-containing protein</fullName>
    </recommendedName>
</protein>
<evidence type="ECO:0000313" key="3">
    <source>
        <dbReference type="Proteomes" id="UP000015100"/>
    </source>
</evidence>
<evidence type="ECO:0000259" key="1">
    <source>
        <dbReference type="PROSITE" id="PS51186"/>
    </source>
</evidence>
<name>S8C0X6_DACHA</name>
<dbReference type="CDD" id="cd04301">
    <property type="entry name" value="NAT_SF"/>
    <property type="match status" value="1"/>
</dbReference>
<dbReference type="AlphaFoldDB" id="S8C0X6"/>
<reference evidence="3" key="2">
    <citation type="submission" date="2013-04" db="EMBL/GenBank/DDBJ databases">
        <title>Genomic mechanisms accounting for the adaptation to parasitism in nematode-trapping fungi.</title>
        <authorList>
            <person name="Ahren D.G."/>
        </authorList>
    </citation>
    <scope>NUCLEOTIDE SEQUENCE [LARGE SCALE GENOMIC DNA]</scope>
    <source>
        <strain evidence="3">CBS 200.50</strain>
    </source>
</reference>
<dbReference type="OMA" id="YMKWGFV"/>
<dbReference type="OrthoDB" id="2129362at2759"/>
<dbReference type="eggNOG" id="ENOG502S5BC">
    <property type="taxonomic scope" value="Eukaryota"/>
</dbReference>
<evidence type="ECO:0000313" key="2">
    <source>
        <dbReference type="EMBL" id="EPS41302.1"/>
    </source>
</evidence>
<comment type="caution">
    <text evidence="2">The sequence shown here is derived from an EMBL/GenBank/DDBJ whole genome shotgun (WGS) entry which is preliminary data.</text>
</comment>
<dbReference type="PROSITE" id="PS51186">
    <property type="entry name" value="GNAT"/>
    <property type="match status" value="1"/>
</dbReference>
<proteinExistence type="predicted"/>
<dbReference type="EMBL" id="AQGS01000254">
    <property type="protein sequence ID" value="EPS41302.1"/>
    <property type="molecule type" value="Genomic_DNA"/>
</dbReference>
<sequence length="224" mass="24471">MSQANTKLSFHIRPANPDDLPQITEMVNHYIMNTTVNYCLRPVPPTHFRNTLSDAQQRKLPFLVAVEGTSGEGQDGIMGFTTVSPWTPSKLGYAHTLEMSIYTSPTQRGGGVGTALLESMIRYLETEEYLTFAEGGALSSSGDIPTAGIPIGIPAKCKKVLAIMAVDADKKIDEGVKRFYLNNGFREVGYIIGIGWKFGGEQDVRFLMKDVNESHIPGKELGGV</sequence>
<dbReference type="Gene3D" id="3.40.630.30">
    <property type="match status" value="1"/>
</dbReference>
<keyword evidence="3" id="KW-1185">Reference proteome</keyword>
<organism evidence="2 3">
    <name type="scientific">Dactylellina haptotyla (strain CBS 200.50)</name>
    <name type="common">Nematode-trapping fungus</name>
    <name type="synonym">Monacrosporium haptotylum</name>
    <dbReference type="NCBI Taxonomy" id="1284197"/>
    <lineage>
        <taxon>Eukaryota</taxon>
        <taxon>Fungi</taxon>
        <taxon>Dikarya</taxon>
        <taxon>Ascomycota</taxon>
        <taxon>Pezizomycotina</taxon>
        <taxon>Orbiliomycetes</taxon>
        <taxon>Orbiliales</taxon>
        <taxon>Orbiliaceae</taxon>
        <taxon>Dactylellina</taxon>
    </lineage>
</organism>
<accession>S8C0X6</accession>